<evidence type="ECO:0000256" key="1">
    <source>
        <dbReference type="SAM" id="Phobius"/>
    </source>
</evidence>
<dbReference type="EMBL" id="MFEY01000008">
    <property type="protein sequence ID" value="OGE89811.1"/>
    <property type="molecule type" value="Genomic_DNA"/>
</dbReference>
<evidence type="ECO:0000313" key="2">
    <source>
        <dbReference type="EMBL" id="OGE89811.1"/>
    </source>
</evidence>
<dbReference type="Proteomes" id="UP000177682">
    <property type="component" value="Unassembled WGS sequence"/>
</dbReference>
<accession>A0A1F5PIU8</accession>
<keyword evidence="1" id="KW-1133">Transmembrane helix</keyword>
<keyword evidence="1" id="KW-0472">Membrane</keyword>
<dbReference type="AlphaFoldDB" id="A0A1F5PIU8"/>
<comment type="caution">
    <text evidence="2">The sequence shown here is derived from an EMBL/GenBank/DDBJ whole genome shotgun (WGS) entry which is preliminary data.</text>
</comment>
<feature type="transmembrane region" description="Helical" evidence="1">
    <location>
        <begin position="65"/>
        <end position="86"/>
    </location>
</feature>
<protein>
    <submittedName>
        <fullName evidence="2">Uncharacterized protein</fullName>
    </submittedName>
</protein>
<sequence length="88" mass="10339">MVRRLLGNREKTFGEVQAIMRMFEANTDTFPGDQSYDDLPLDRKVQLAMQFYQCERARLQKGKMVFDMLSHLVPLIVSLFALWVSMHK</sequence>
<evidence type="ECO:0000313" key="3">
    <source>
        <dbReference type="Proteomes" id="UP000177682"/>
    </source>
</evidence>
<keyword evidence="1" id="KW-0812">Transmembrane</keyword>
<gene>
    <name evidence="2" type="ORF">A3E29_00285</name>
</gene>
<reference evidence="2 3" key="1">
    <citation type="journal article" date="2016" name="Nat. Commun.">
        <title>Thousands of microbial genomes shed light on interconnected biogeochemical processes in an aquifer system.</title>
        <authorList>
            <person name="Anantharaman K."/>
            <person name="Brown C.T."/>
            <person name="Hug L.A."/>
            <person name="Sharon I."/>
            <person name="Castelle C.J."/>
            <person name="Probst A.J."/>
            <person name="Thomas B.C."/>
            <person name="Singh A."/>
            <person name="Wilkins M.J."/>
            <person name="Karaoz U."/>
            <person name="Brodie E.L."/>
            <person name="Williams K.H."/>
            <person name="Hubbard S.S."/>
            <person name="Banfield J.F."/>
        </authorList>
    </citation>
    <scope>NUCLEOTIDE SEQUENCE [LARGE SCALE GENOMIC DNA]</scope>
</reference>
<name>A0A1F5PIU8_9BACT</name>
<organism evidence="2 3">
    <name type="scientific">Candidatus Doudnabacteria bacterium RIFCSPHIGHO2_12_FULL_48_16</name>
    <dbReference type="NCBI Taxonomy" id="1817838"/>
    <lineage>
        <taxon>Bacteria</taxon>
        <taxon>Candidatus Doudnaibacteriota</taxon>
    </lineage>
</organism>
<proteinExistence type="predicted"/>